<dbReference type="GO" id="GO:0102096">
    <property type="term" value="F:decaprenyl-N-acetyl-alpha-D-glucosaminyl-pyrophosphate:dTDP-alpha-L-rhamnose rhamnosyltransferase activity"/>
    <property type="evidence" value="ECO:0007669"/>
    <property type="project" value="UniProtKB-EC"/>
</dbReference>
<accession>A0A1S8M8Q6</accession>
<dbReference type="InterPro" id="IPR001173">
    <property type="entry name" value="Glyco_trans_2-like"/>
</dbReference>
<feature type="domain" description="Glycosyltransferase 2-like" evidence="1">
    <location>
        <begin position="4"/>
        <end position="131"/>
    </location>
</feature>
<dbReference type="RefSeq" id="WP_077833880.1">
    <property type="nucleotide sequence ID" value="NZ_CP096983.1"/>
</dbReference>
<dbReference type="KEGG" id="crw:CROST_029480"/>
<proteinExistence type="predicted"/>
<protein>
    <submittedName>
        <fullName evidence="2">N-acetylglucosaminyl-diphospho-decaprenol L-rhamnosyltransferase</fullName>
        <ecNumber evidence="2">2.4.1.289</ecNumber>
    </submittedName>
</protein>
<sequence>MDISIIIVNYNTEDLLRNCLNSIKETVENVEYEVIVTDNDSKDGSVKMMKNEFPWVKLIESKVNGGFAYANNLAIKQSSGKYIFLLNSDTVLLKDVIEKMIKYMNENKVVGLLGPKLLNRDMTHQTSVSGFPTFKREFYHIYKLKNILKIPLLKKVILGMSGKIGSKDVEQYMMNFKKIDQPREVQVLVGAALLVRREVIDKIGMLDERYFMYYEEIDFCYQASKAGFKAVYYPHGEIIHYIGQSSNKIKDITFYERYKSMIKYFRKNHGKFKEILVRINLVFGLTFRMIGNIILLPFKRDRYILSIIKIYFNTIKIGLGFDVNTLKRGE</sequence>
<dbReference type="InterPro" id="IPR029044">
    <property type="entry name" value="Nucleotide-diphossugar_trans"/>
</dbReference>
<dbReference type="PANTHER" id="PTHR43179">
    <property type="entry name" value="RHAMNOSYLTRANSFERASE WBBL"/>
    <property type="match status" value="1"/>
</dbReference>
<gene>
    <name evidence="2" type="primary">wbbL_1</name>
    <name evidence="2" type="ORF">CROST_029480</name>
</gene>
<keyword evidence="2" id="KW-0328">Glycosyltransferase</keyword>
<keyword evidence="2" id="KW-0808">Transferase</keyword>
<dbReference type="Gene3D" id="3.90.550.10">
    <property type="entry name" value="Spore Coat Polysaccharide Biosynthesis Protein SpsA, Chain A"/>
    <property type="match status" value="1"/>
</dbReference>
<dbReference type="PANTHER" id="PTHR43179:SF7">
    <property type="entry name" value="RHAMNOSYLTRANSFERASE WBBL"/>
    <property type="match status" value="1"/>
</dbReference>
<dbReference type="CDD" id="cd04186">
    <property type="entry name" value="GT_2_like_c"/>
    <property type="match status" value="1"/>
</dbReference>
<organism evidence="2 3">
    <name type="scientific">Clostridium felsineum</name>
    <dbReference type="NCBI Taxonomy" id="36839"/>
    <lineage>
        <taxon>Bacteria</taxon>
        <taxon>Bacillati</taxon>
        <taxon>Bacillota</taxon>
        <taxon>Clostridia</taxon>
        <taxon>Eubacteriales</taxon>
        <taxon>Clostridiaceae</taxon>
        <taxon>Clostridium</taxon>
    </lineage>
</organism>
<dbReference type="EMBL" id="CP096983">
    <property type="protein sequence ID" value="URZ12231.1"/>
    <property type="molecule type" value="Genomic_DNA"/>
</dbReference>
<dbReference type="STRING" id="84029.CROST_26150"/>
<name>A0A1S8M8Q6_9CLOT</name>
<dbReference type="Pfam" id="PF00535">
    <property type="entry name" value="Glycos_transf_2"/>
    <property type="match status" value="1"/>
</dbReference>
<dbReference type="EC" id="2.4.1.289" evidence="2"/>
<dbReference type="Proteomes" id="UP000190951">
    <property type="component" value="Chromosome"/>
</dbReference>
<evidence type="ECO:0000259" key="1">
    <source>
        <dbReference type="Pfam" id="PF00535"/>
    </source>
</evidence>
<evidence type="ECO:0000313" key="3">
    <source>
        <dbReference type="Proteomes" id="UP000190951"/>
    </source>
</evidence>
<dbReference type="AlphaFoldDB" id="A0A1S8M8Q6"/>
<dbReference type="SUPFAM" id="SSF53448">
    <property type="entry name" value="Nucleotide-diphospho-sugar transferases"/>
    <property type="match status" value="1"/>
</dbReference>
<keyword evidence="3" id="KW-1185">Reference proteome</keyword>
<reference evidence="2 3" key="1">
    <citation type="submission" date="2022-04" db="EMBL/GenBank/DDBJ databases">
        <title>Genome sequence of C. roseum typestrain.</title>
        <authorList>
            <person name="Poehlein A."/>
            <person name="Schoch T."/>
            <person name="Duerre P."/>
            <person name="Daniel R."/>
        </authorList>
    </citation>
    <scope>NUCLEOTIDE SEQUENCE [LARGE SCALE GENOMIC DNA]</scope>
    <source>
        <strain evidence="2 3">DSM 7320</strain>
    </source>
</reference>
<evidence type="ECO:0000313" key="2">
    <source>
        <dbReference type="EMBL" id="URZ12231.1"/>
    </source>
</evidence>